<dbReference type="Pfam" id="PF14082">
    <property type="entry name" value="SduA_C"/>
    <property type="match status" value="1"/>
</dbReference>
<protein>
    <submittedName>
        <fullName evidence="2">DUF4263 domain-containing protein</fullName>
    </submittedName>
</protein>
<evidence type="ECO:0000313" key="3">
    <source>
        <dbReference type="Proteomes" id="UP000441754"/>
    </source>
</evidence>
<gene>
    <name evidence="2" type="ORF">GJJ30_00725</name>
</gene>
<feature type="domain" description="Shedu protein SduA C-terminal" evidence="1">
    <location>
        <begin position="25"/>
        <end position="170"/>
    </location>
</feature>
<keyword evidence="3" id="KW-1185">Reference proteome</keyword>
<name>A0A7K0EEB4_9BACT</name>
<reference evidence="2 3" key="1">
    <citation type="journal article" date="2018" name="Antonie Van Leeuwenhoek">
        <title>Larkinella terrae sp. nov., isolated from soil on Jeju Island, South Korea.</title>
        <authorList>
            <person name="Ten L.N."/>
            <person name="Jeon J."/>
            <person name="Park S.J."/>
            <person name="Park S."/>
            <person name="Lee S.Y."/>
            <person name="Kim M.K."/>
            <person name="Jung H.Y."/>
        </authorList>
    </citation>
    <scope>NUCLEOTIDE SEQUENCE [LARGE SCALE GENOMIC DNA]</scope>
    <source>
        <strain evidence="2 3">KCTC 52001</strain>
    </source>
</reference>
<evidence type="ECO:0000259" key="1">
    <source>
        <dbReference type="Pfam" id="PF14082"/>
    </source>
</evidence>
<dbReference type="InterPro" id="IPR025359">
    <property type="entry name" value="SduA_C"/>
</dbReference>
<comment type="caution">
    <text evidence="2">The sequence shown here is derived from an EMBL/GenBank/DDBJ whole genome shotgun (WGS) entry which is preliminary data.</text>
</comment>
<sequence>MEDNKLPVWDIPKVEADLQAAFDNNSETNLLKVLKDNSFLFFHLYSRKGGIQPIFREISFGGKFRCDYAWLNDNSDGPEWVLMELEKPKMRIFNVNGKPASELNGAIEQVKTWQRYFHENQSEKKRIFGAVAKFRFILVAGDKKEWDNEDAMKWRTYHNLTSNIELRTTDVFSRALDDYKKQPNEFWSFEENPVTLGFAGLEEYWKSYGYMDLMRKLY</sequence>
<dbReference type="EMBL" id="WJXZ01000001">
    <property type="protein sequence ID" value="MRS59798.1"/>
    <property type="molecule type" value="Genomic_DNA"/>
</dbReference>
<dbReference type="AlphaFoldDB" id="A0A7K0EEB4"/>
<organism evidence="2 3">
    <name type="scientific">Larkinella terrae</name>
    <dbReference type="NCBI Taxonomy" id="2025311"/>
    <lineage>
        <taxon>Bacteria</taxon>
        <taxon>Pseudomonadati</taxon>
        <taxon>Bacteroidota</taxon>
        <taxon>Cytophagia</taxon>
        <taxon>Cytophagales</taxon>
        <taxon>Spirosomataceae</taxon>
        <taxon>Larkinella</taxon>
    </lineage>
</organism>
<proteinExistence type="predicted"/>
<dbReference type="OrthoDB" id="795022at2"/>
<accession>A0A7K0EEB4</accession>
<evidence type="ECO:0000313" key="2">
    <source>
        <dbReference type="EMBL" id="MRS59798.1"/>
    </source>
</evidence>
<dbReference type="RefSeq" id="WP_154172131.1">
    <property type="nucleotide sequence ID" value="NZ_WJXZ01000001.1"/>
</dbReference>
<dbReference type="Proteomes" id="UP000441754">
    <property type="component" value="Unassembled WGS sequence"/>
</dbReference>